<dbReference type="FunFam" id="3.30.565.10:FF:000009">
    <property type="entry name" value="Molecular chaperone HtpG"/>
    <property type="match status" value="1"/>
</dbReference>
<dbReference type="Pfam" id="PF00183">
    <property type="entry name" value="HSP90"/>
    <property type="match status" value="1"/>
</dbReference>
<evidence type="ECO:0000256" key="4">
    <source>
        <dbReference type="ARBA" id="ARBA00022741"/>
    </source>
</evidence>
<dbReference type="InterPro" id="IPR020568">
    <property type="entry name" value="Ribosomal_Su5_D2-typ_SF"/>
</dbReference>
<feature type="binding site" evidence="11">
    <location>
        <position position="85"/>
    </location>
    <ligand>
        <name>ATP</name>
        <dbReference type="ChEBI" id="CHEBI:30616"/>
    </ligand>
</feature>
<dbReference type="PRINTS" id="PR00775">
    <property type="entry name" value="HEATSHOCK90"/>
</dbReference>
<dbReference type="SMART" id="SM00387">
    <property type="entry name" value="HATPase_c"/>
    <property type="match status" value="1"/>
</dbReference>
<evidence type="ECO:0000256" key="11">
    <source>
        <dbReference type="PIRSR" id="PIRSR002583-1"/>
    </source>
</evidence>
<accession>A0A191ZIZ7</accession>
<gene>
    <name evidence="10" type="primary">htpG</name>
    <name evidence="13" type="ORF">A9404_11060</name>
</gene>
<dbReference type="Gene3D" id="3.40.50.11260">
    <property type="match status" value="1"/>
</dbReference>
<dbReference type="Gene3D" id="3.30.565.10">
    <property type="entry name" value="Histidine kinase-like ATPase, C-terminal domain"/>
    <property type="match status" value="1"/>
</dbReference>
<dbReference type="GO" id="GO:0005737">
    <property type="term" value="C:cytoplasm"/>
    <property type="evidence" value="ECO:0007669"/>
    <property type="project" value="UniProtKB-SubCell"/>
</dbReference>
<dbReference type="Gene3D" id="1.20.120.790">
    <property type="entry name" value="Heat shock protein 90, C-terminal domain"/>
    <property type="match status" value="1"/>
</dbReference>
<dbReference type="SUPFAM" id="SSF54211">
    <property type="entry name" value="Ribosomal protein S5 domain 2-like"/>
    <property type="match status" value="1"/>
</dbReference>
<dbReference type="KEGG" id="haz:A9404_11060"/>
<feature type="binding site" evidence="11">
    <location>
        <begin position="122"/>
        <end position="127"/>
    </location>
    <ligand>
        <name>ATP</name>
        <dbReference type="ChEBI" id="CHEBI:30616"/>
    </ligand>
</feature>
<dbReference type="GO" id="GO:0005524">
    <property type="term" value="F:ATP binding"/>
    <property type="evidence" value="ECO:0007669"/>
    <property type="project" value="UniProtKB-UniRule"/>
</dbReference>
<dbReference type="PANTHER" id="PTHR11528">
    <property type="entry name" value="HEAT SHOCK PROTEIN 90 FAMILY MEMBER"/>
    <property type="match status" value="1"/>
</dbReference>
<comment type="subcellular location">
    <subcellularLocation>
        <location evidence="1 10">Cytoplasm</location>
    </subcellularLocation>
</comment>
<dbReference type="SUPFAM" id="SSF55874">
    <property type="entry name" value="ATPase domain of HSP90 chaperone/DNA topoisomerase II/histidine kinase"/>
    <property type="match status" value="1"/>
</dbReference>
<evidence type="ECO:0000256" key="7">
    <source>
        <dbReference type="ARBA" id="ARBA00023186"/>
    </source>
</evidence>
<dbReference type="InterPro" id="IPR037196">
    <property type="entry name" value="HSP90_C"/>
</dbReference>
<evidence type="ECO:0000256" key="3">
    <source>
        <dbReference type="ARBA" id="ARBA00022490"/>
    </source>
</evidence>
<dbReference type="RefSeq" id="WP_066101527.1">
    <property type="nucleotide sequence ID" value="NZ_CP016027.1"/>
</dbReference>
<feature type="binding site" evidence="11">
    <location>
        <position position="34"/>
    </location>
    <ligand>
        <name>ATP</name>
        <dbReference type="ChEBI" id="CHEBI:30616"/>
    </ligand>
</feature>
<dbReference type="SUPFAM" id="SSF110942">
    <property type="entry name" value="HSP90 C-terminal domain"/>
    <property type="match status" value="1"/>
</dbReference>
<dbReference type="NCBIfam" id="NF003555">
    <property type="entry name" value="PRK05218.1"/>
    <property type="match status" value="1"/>
</dbReference>
<evidence type="ECO:0000256" key="5">
    <source>
        <dbReference type="ARBA" id="ARBA00022840"/>
    </source>
</evidence>
<feature type="binding site" evidence="11">
    <location>
        <position position="38"/>
    </location>
    <ligand>
        <name>ATP</name>
        <dbReference type="ChEBI" id="CHEBI:30616"/>
    </ligand>
</feature>
<evidence type="ECO:0000256" key="10">
    <source>
        <dbReference type="HAMAP-Rule" id="MF_00505"/>
    </source>
</evidence>
<dbReference type="GO" id="GO:0140662">
    <property type="term" value="F:ATP-dependent protein folding chaperone"/>
    <property type="evidence" value="ECO:0007669"/>
    <property type="project" value="InterPro"/>
</dbReference>
<proteinExistence type="inferred from homology"/>
<organism evidence="13 14">
    <name type="scientific">Halothiobacillus diazotrophicus</name>
    <dbReference type="NCBI Taxonomy" id="1860122"/>
    <lineage>
        <taxon>Bacteria</taxon>
        <taxon>Pseudomonadati</taxon>
        <taxon>Pseudomonadota</taxon>
        <taxon>Gammaproteobacteria</taxon>
        <taxon>Chromatiales</taxon>
        <taxon>Halothiobacillaceae</taxon>
        <taxon>Halothiobacillus</taxon>
    </lineage>
</organism>
<keyword evidence="5 10" id="KW-0067">ATP-binding</keyword>
<sequence>MSQPETHGFQTEVKELLQLMIHSLYSNPEIFLRELVSNASDACDKLRFEAISDEALYEGDESLRIRVEFDENAKTVTISDNGIGMNRDEVIQNIGTIARSGTKAFVQKLGQDQSKDLQQIGQFGVGFYSAFIVAKEVVLTTRRAGTGKEHGIRWTSQGEGEYTLETVDVSERGTKIVLHLRDDHQDFANDWRLRSVIRKYSDHITFPVEMLKPQTPPAPDSDNEETVIDAPVWERVNDAQALWARPKSEISDEEYTEFYKHVGHDWEAPLAWSHNKVEGKTEYTSLLYLPARAPFDLWDRESKQGVKLYVKRVFIMDDAEKLMPRYLRFVRGVIDSADLPLNVSREILQSNRILDTIRQGSVKRVLGMLEQMATNDAEKYAKFWSTFGQVLKEGVGEDFGNREQIAGLLRFASTQGGNDTQNVSLGDAIGRMQEGQDEIYYIIADSYAAAMASPHLEIFRKKGIEVLLLWDRIDEWLMSQLTEFSGKKLKSGTRAELSLDESTEAETPEAKETQDALVDRLKKALSDQVDDVRVSKRLVDSPACLVTTEEEMSLHLQRLLKEAGQQAPVVKPILEINPVHRLLQRAAAEQDEARFEDVARVLLGQAMLAEGGHLSDAADFVTRLNRLLA</sequence>
<comment type="caution">
    <text evidence="10">Lacks conserved residue(s) required for the propagation of feature annotation.</text>
</comment>
<dbReference type="CDD" id="cd16927">
    <property type="entry name" value="HATPase_Hsp90-like"/>
    <property type="match status" value="1"/>
</dbReference>
<dbReference type="Proteomes" id="UP000078596">
    <property type="component" value="Chromosome"/>
</dbReference>
<dbReference type="Pfam" id="PF13589">
    <property type="entry name" value="HATPase_c_3"/>
    <property type="match status" value="1"/>
</dbReference>
<feature type="binding site" evidence="11">
    <location>
        <begin position="100"/>
        <end position="101"/>
    </location>
    <ligand>
        <name>ATP</name>
        <dbReference type="ChEBI" id="CHEBI:30616"/>
    </ligand>
</feature>
<comment type="subunit">
    <text evidence="10">Homodimer.</text>
</comment>
<dbReference type="HAMAP" id="MF_00505">
    <property type="entry name" value="HSP90"/>
    <property type="match status" value="1"/>
</dbReference>
<keyword evidence="4 10" id="KW-0547">Nucleotide-binding</keyword>
<dbReference type="PIRSF" id="PIRSF002583">
    <property type="entry name" value="Hsp90"/>
    <property type="match status" value="1"/>
</dbReference>
<feature type="region of interest" description="A; substrate-binding" evidence="10">
    <location>
        <begin position="1"/>
        <end position="345"/>
    </location>
</feature>
<evidence type="ECO:0000259" key="12">
    <source>
        <dbReference type="SMART" id="SM00387"/>
    </source>
</evidence>
<dbReference type="AlphaFoldDB" id="A0A191ZIZ7"/>
<dbReference type="OrthoDB" id="9802640at2"/>
<dbReference type="InterPro" id="IPR001404">
    <property type="entry name" value="Hsp90_fam"/>
</dbReference>
<keyword evidence="14" id="KW-1185">Reference proteome</keyword>
<dbReference type="InterPro" id="IPR020575">
    <property type="entry name" value="Hsp90_N"/>
</dbReference>
<reference evidence="13 14" key="1">
    <citation type="submission" date="2016-06" db="EMBL/GenBank/DDBJ databases">
        <title>Insight into the functional genes involving in sulfur oxidation in Pearl River water.</title>
        <authorList>
            <person name="Luo J."/>
            <person name="Tan X."/>
            <person name="Lin W."/>
        </authorList>
    </citation>
    <scope>NUCLEOTIDE SEQUENCE [LARGE SCALE GENOMIC DNA]</scope>
    <source>
        <strain evidence="13 14">LS2</strain>
    </source>
</reference>
<dbReference type="GO" id="GO:0016887">
    <property type="term" value="F:ATP hydrolysis activity"/>
    <property type="evidence" value="ECO:0007669"/>
    <property type="project" value="InterPro"/>
</dbReference>
<name>A0A191ZIZ7_9GAMM</name>
<protein>
    <recommendedName>
        <fullName evidence="9 10">Chaperone protein HtpG</fullName>
    </recommendedName>
    <alternativeName>
        <fullName evidence="10">Heat shock protein HtpG</fullName>
    </alternativeName>
    <alternativeName>
        <fullName evidence="10">High temperature protein G</fullName>
    </alternativeName>
</protein>
<feature type="region of interest" description="C" evidence="10">
    <location>
        <begin position="559"/>
        <end position="629"/>
    </location>
</feature>
<dbReference type="GO" id="GO:0051082">
    <property type="term" value="F:unfolded protein binding"/>
    <property type="evidence" value="ECO:0007669"/>
    <property type="project" value="UniProtKB-UniRule"/>
</dbReference>
<feature type="domain" description="Histidine kinase/HSP90-like ATPase" evidence="12">
    <location>
        <begin position="27"/>
        <end position="184"/>
    </location>
</feature>
<keyword evidence="6 10" id="KW-0346">Stress response</keyword>
<evidence type="ECO:0000256" key="1">
    <source>
        <dbReference type="ARBA" id="ARBA00004496"/>
    </source>
</evidence>
<evidence type="ECO:0000256" key="2">
    <source>
        <dbReference type="ARBA" id="ARBA00008239"/>
    </source>
</evidence>
<keyword evidence="7 10" id="KW-0143">Chaperone</keyword>
<evidence type="ECO:0000256" key="8">
    <source>
        <dbReference type="ARBA" id="ARBA00058590"/>
    </source>
</evidence>
<comment type="similarity">
    <text evidence="2 10">Belongs to the heat shock protein 90 family.</text>
</comment>
<feature type="binding site" evidence="11">
    <location>
        <position position="80"/>
    </location>
    <ligand>
        <name>ATP</name>
        <dbReference type="ChEBI" id="CHEBI:30616"/>
    </ligand>
</feature>
<dbReference type="InterPro" id="IPR036890">
    <property type="entry name" value="HATPase_C_sf"/>
</dbReference>
<dbReference type="STRING" id="1860122.A9404_11060"/>
<dbReference type="Gene3D" id="3.30.230.80">
    <property type="match status" value="1"/>
</dbReference>
<comment type="function">
    <text evidence="8 10">Molecular chaperone. Has ATPase activity.</text>
</comment>
<evidence type="ECO:0000313" key="14">
    <source>
        <dbReference type="Proteomes" id="UP000078596"/>
    </source>
</evidence>
<dbReference type="EMBL" id="CP016027">
    <property type="protein sequence ID" value="ANJ67845.1"/>
    <property type="molecule type" value="Genomic_DNA"/>
</dbReference>
<dbReference type="InterPro" id="IPR003594">
    <property type="entry name" value="HATPase_dom"/>
</dbReference>
<keyword evidence="3 10" id="KW-0963">Cytoplasm</keyword>
<feature type="binding site" evidence="11">
    <location>
        <position position="345"/>
    </location>
    <ligand>
        <name>ATP</name>
        <dbReference type="ChEBI" id="CHEBI:30616"/>
    </ligand>
</feature>
<feature type="binding site" evidence="11">
    <location>
        <position position="93"/>
    </location>
    <ligand>
        <name>ATP</name>
        <dbReference type="ChEBI" id="CHEBI:30616"/>
    </ligand>
</feature>
<feature type="binding site" evidence="11">
    <location>
        <position position="174"/>
    </location>
    <ligand>
        <name>ATP</name>
        <dbReference type="ChEBI" id="CHEBI:30616"/>
    </ligand>
</feature>
<evidence type="ECO:0000313" key="13">
    <source>
        <dbReference type="EMBL" id="ANJ67845.1"/>
    </source>
</evidence>
<evidence type="ECO:0000256" key="9">
    <source>
        <dbReference type="ARBA" id="ARBA00070675"/>
    </source>
</evidence>
<evidence type="ECO:0000256" key="6">
    <source>
        <dbReference type="ARBA" id="ARBA00023016"/>
    </source>
</evidence>
<dbReference type="FunFam" id="3.30.230.80:FF:000002">
    <property type="entry name" value="Molecular chaperone HtpG"/>
    <property type="match status" value="1"/>
</dbReference>